<dbReference type="InterPro" id="IPR036390">
    <property type="entry name" value="WH_DNA-bd_sf"/>
</dbReference>
<sequence length="406" mass="42515">MDTNLQRHTSRVSPTGPQMVRQLNRRLVLDLFRDGEERSRADIARQTGLTKPSASAITDELLAEELLVPTGVGSVGATGGRRPNLLRYNSRCRAYVGVYFGVQRTVVSIADALGRPLARAAAASSVGDPERGVRAVRALVTRASARAEISLERLASVGVAVAGLVDHRSGTCLLAPNLGWRDVALRERVEELLGAPTTVYNEAHAGALAERHSGVATEVDSFVRLTIGTGVGSGVVVDSQLFAGSTGIAGEVGHCRVEDDGLDCACGNTGCLETVASAPAITRAVDEALERGEISSLRPGSHVRLIVDSARQGDDPARAALTRAGHGLARGISYLLNVLNPELIVIGGAVQDAGGLLLDPIQEELPRSSLPQNRGCEIVMSSLPDAELDGAVLLARRLDEAATQAG</sequence>
<dbReference type="PANTHER" id="PTHR18964">
    <property type="entry name" value="ROK (REPRESSOR, ORF, KINASE) FAMILY"/>
    <property type="match status" value="1"/>
</dbReference>
<dbReference type="SUPFAM" id="SSF46785">
    <property type="entry name" value="Winged helix' DNA-binding domain"/>
    <property type="match status" value="1"/>
</dbReference>
<keyword evidence="3" id="KW-1185">Reference proteome</keyword>
<dbReference type="InterPro" id="IPR049874">
    <property type="entry name" value="ROK_cs"/>
</dbReference>
<gene>
    <name evidence="2" type="ORF">GCM10009854_34160</name>
</gene>
<evidence type="ECO:0000256" key="1">
    <source>
        <dbReference type="ARBA" id="ARBA00006479"/>
    </source>
</evidence>
<dbReference type="PROSITE" id="PS01125">
    <property type="entry name" value="ROK"/>
    <property type="match status" value="1"/>
</dbReference>
<evidence type="ECO:0000313" key="3">
    <source>
        <dbReference type="Proteomes" id="UP001501218"/>
    </source>
</evidence>
<dbReference type="PANTHER" id="PTHR18964:SF149">
    <property type="entry name" value="BIFUNCTIONAL UDP-N-ACETYLGLUCOSAMINE 2-EPIMERASE_N-ACETYLMANNOSAMINE KINASE"/>
    <property type="match status" value="1"/>
</dbReference>
<dbReference type="Gene3D" id="1.10.10.10">
    <property type="entry name" value="Winged helix-like DNA-binding domain superfamily/Winged helix DNA-binding domain"/>
    <property type="match status" value="1"/>
</dbReference>
<name>A0ABP5TLP5_9PSEU</name>
<dbReference type="Proteomes" id="UP001501218">
    <property type="component" value="Unassembled WGS sequence"/>
</dbReference>
<dbReference type="InterPro" id="IPR036388">
    <property type="entry name" value="WH-like_DNA-bd_sf"/>
</dbReference>
<accession>A0ABP5TLP5</accession>
<reference evidence="3" key="1">
    <citation type="journal article" date="2019" name="Int. J. Syst. Evol. Microbiol.">
        <title>The Global Catalogue of Microorganisms (GCM) 10K type strain sequencing project: providing services to taxonomists for standard genome sequencing and annotation.</title>
        <authorList>
            <consortium name="The Broad Institute Genomics Platform"/>
            <consortium name="The Broad Institute Genome Sequencing Center for Infectious Disease"/>
            <person name="Wu L."/>
            <person name="Ma J."/>
        </authorList>
    </citation>
    <scope>NUCLEOTIDE SEQUENCE [LARGE SCALE GENOMIC DNA]</scope>
    <source>
        <strain evidence="3">JCM 16221</strain>
    </source>
</reference>
<dbReference type="InterPro" id="IPR043129">
    <property type="entry name" value="ATPase_NBD"/>
</dbReference>
<protein>
    <submittedName>
        <fullName evidence="2">ROK family transcriptional regulator</fullName>
    </submittedName>
</protein>
<comment type="similarity">
    <text evidence="1">Belongs to the ROK (NagC/XylR) family.</text>
</comment>
<proteinExistence type="inferred from homology"/>
<dbReference type="EMBL" id="BAAARA010000010">
    <property type="protein sequence ID" value="GAA2353294.1"/>
    <property type="molecule type" value="Genomic_DNA"/>
</dbReference>
<organism evidence="2 3">
    <name type="scientific">Saccharopolyspora halophila</name>
    <dbReference type="NCBI Taxonomy" id="405551"/>
    <lineage>
        <taxon>Bacteria</taxon>
        <taxon>Bacillati</taxon>
        <taxon>Actinomycetota</taxon>
        <taxon>Actinomycetes</taxon>
        <taxon>Pseudonocardiales</taxon>
        <taxon>Pseudonocardiaceae</taxon>
        <taxon>Saccharopolyspora</taxon>
    </lineage>
</organism>
<dbReference type="Pfam" id="PF00480">
    <property type="entry name" value="ROK"/>
    <property type="match status" value="1"/>
</dbReference>
<evidence type="ECO:0000313" key="2">
    <source>
        <dbReference type="EMBL" id="GAA2353294.1"/>
    </source>
</evidence>
<comment type="caution">
    <text evidence="2">The sequence shown here is derived from an EMBL/GenBank/DDBJ whole genome shotgun (WGS) entry which is preliminary data.</text>
</comment>
<dbReference type="SUPFAM" id="SSF53067">
    <property type="entry name" value="Actin-like ATPase domain"/>
    <property type="match status" value="1"/>
</dbReference>
<dbReference type="Gene3D" id="3.30.420.40">
    <property type="match status" value="2"/>
</dbReference>
<dbReference type="InterPro" id="IPR000600">
    <property type="entry name" value="ROK"/>
</dbReference>